<dbReference type="Pfam" id="PF12945">
    <property type="entry name" value="PilZNR"/>
    <property type="match status" value="1"/>
</dbReference>
<dbReference type="RefSeq" id="WP_269125733.1">
    <property type="nucleotide sequence ID" value="NZ_JAPUBN010000017.1"/>
</dbReference>
<keyword evidence="5" id="KW-0282">Flagellum</keyword>
<reference evidence="5" key="1">
    <citation type="submission" date="2022-12" db="EMBL/GenBank/DDBJ databases">
        <title>Marinomonas 15G1-11 sp. nov, isolated from marine algae.</title>
        <authorList>
            <person name="Butt M."/>
            <person name="Choi D.G."/>
            <person name="Kim J.M."/>
            <person name="Lee J.K."/>
            <person name="Baek J.H."/>
            <person name="Jeon C.O."/>
        </authorList>
    </citation>
    <scope>NUCLEOTIDE SEQUENCE</scope>
    <source>
        <strain evidence="5">15G1-11</strain>
    </source>
</reference>
<keyword evidence="6" id="KW-1185">Reference proteome</keyword>
<dbReference type="EMBL" id="JAPUBN010000017">
    <property type="protein sequence ID" value="MCZ2722249.1"/>
    <property type="molecule type" value="Genomic_DNA"/>
</dbReference>
<comment type="caution">
    <text evidence="5">The sequence shown here is derived from an EMBL/GenBank/DDBJ whole genome shotgun (WGS) entry which is preliminary data.</text>
</comment>
<evidence type="ECO:0000256" key="2">
    <source>
        <dbReference type="ARBA" id="ARBA00022741"/>
    </source>
</evidence>
<evidence type="ECO:0000259" key="4">
    <source>
        <dbReference type="Pfam" id="PF12945"/>
    </source>
</evidence>
<evidence type="ECO:0000313" key="5">
    <source>
        <dbReference type="EMBL" id="MCZ2722249.1"/>
    </source>
</evidence>
<dbReference type="Gene3D" id="2.40.10.220">
    <property type="entry name" value="predicted glycosyltransferase like domains"/>
    <property type="match status" value="1"/>
</dbReference>
<keyword evidence="5" id="KW-0969">Cilium</keyword>
<dbReference type="InterPro" id="IPR009926">
    <property type="entry name" value="T3SS_YcgR_PilZN"/>
</dbReference>
<feature type="domain" description="Type III secretion system flagellar brake protein YcgR PilZN" evidence="4">
    <location>
        <begin position="16"/>
        <end position="97"/>
    </location>
</feature>
<protein>
    <submittedName>
        <fullName evidence="5">Flagellar brake protein</fullName>
    </submittedName>
</protein>
<dbReference type="InterPro" id="IPR012349">
    <property type="entry name" value="Split_barrel_FMN-bd"/>
</dbReference>
<keyword evidence="5" id="KW-0966">Cell projection</keyword>
<accession>A0ABT4JXF7</accession>
<dbReference type="Proteomes" id="UP001149719">
    <property type="component" value="Unassembled WGS sequence"/>
</dbReference>
<dbReference type="Gene3D" id="2.30.110.10">
    <property type="entry name" value="Electron Transport, Fmn-binding Protein, Chain A"/>
    <property type="match status" value="1"/>
</dbReference>
<organism evidence="5 6">
    <name type="scientific">Marinomonas phaeophyticola</name>
    <dbReference type="NCBI Taxonomy" id="3004091"/>
    <lineage>
        <taxon>Bacteria</taxon>
        <taxon>Pseudomonadati</taxon>
        <taxon>Pseudomonadota</taxon>
        <taxon>Gammaproteobacteria</taxon>
        <taxon>Oceanospirillales</taxon>
        <taxon>Oceanospirillaceae</taxon>
        <taxon>Marinomonas</taxon>
    </lineage>
</organism>
<sequence>MAELIESQLNDLSINLGEKAQIEFISPPSRHMVKIIGFIPSRSLIVSCPKVNGKNIIVRDSQVVNVRLMLNTSVSAFSSKIAKSYLEPAPHLHIAYPRQVETSVVRQAMRIETKLICALDVLADNENSIATAANGIVIDLSVGGIKLISREDIGSVNSVMKMAVNIKVAGYPQLLKLDCEIRSQEIQMLDQVQASIVDNDFLARMGAEYFFVYGVRFINMTKESAIILTAFILEKQKYNL</sequence>
<keyword evidence="3" id="KW-0975">Bacterial flagellum</keyword>
<gene>
    <name evidence="5" type="ORF">O1D97_11575</name>
</gene>
<proteinExistence type="predicted"/>
<name>A0ABT4JXF7_9GAMM</name>
<evidence type="ECO:0000256" key="1">
    <source>
        <dbReference type="ARBA" id="ARBA00022636"/>
    </source>
</evidence>
<keyword evidence="1" id="KW-0973">c-di-GMP</keyword>
<evidence type="ECO:0000256" key="3">
    <source>
        <dbReference type="ARBA" id="ARBA00023143"/>
    </source>
</evidence>
<evidence type="ECO:0000313" key="6">
    <source>
        <dbReference type="Proteomes" id="UP001149719"/>
    </source>
</evidence>
<dbReference type="SUPFAM" id="SSF141371">
    <property type="entry name" value="PilZ domain-like"/>
    <property type="match status" value="1"/>
</dbReference>
<keyword evidence="2" id="KW-0547">Nucleotide-binding</keyword>